<name>A0AAX4J584_9CAUD</name>
<reference evidence="1" key="1">
    <citation type="submission" date="2023-11" db="EMBL/GenBank/DDBJ databases">
        <title>Complete genome sequence of Vibrio virus vB_VpM-pA2SJ1.</title>
        <authorList>
            <person name="Lim S.J."/>
            <person name="Park S.Y."/>
            <person name="Kim J.H."/>
        </authorList>
    </citation>
    <scope>NUCLEOTIDE SEQUENCE</scope>
</reference>
<dbReference type="EMBL" id="OR813779">
    <property type="protein sequence ID" value="WRQ13082.1"/>
    <property type="molecule type" value="Genomic_DNA"/>
</dbReference>
<evidence type="ECO:0000313" key="2">
    <source>
        <dbReference type="Proteomes" id="UP001432163"/>
    </source>
</evidence>
<sequence length="168" mass="19344">MNSMKIEISFEDLISDIFETSESDEYGFSPTMDFKTALRESIIYQVKKEMMSNIKAEALEDMRKQGQQQVQEFINGELKGIIHRKMLSGEFRSTRGGFKSFDEVIEKHLSSMNVESVIKRHIDTKAEQFAKDMRARYDNIFAAKVVQSLNNQKMLSDDVAKILLGDVE</sequence>
<evidence type="ECO:0000313" key="1">
    <source>
        <dbReference type="EMBL" id="WRQ13082.1"/>
    </source>
</evidence>
<proteinExistence type="predicted"/>
<protein>
    <submittedName>
        <fullName evidence="1">Uncharacterized protein</fullName>
    </submittedName>
</protein>
<dbReference type="Proteomes" id="UP001432163">
    <property type="component" value="Segment"/>
</dbReference>
<organism evidence="1 2">
    <name type="scientific">Vibrio phage vB_VpM-pA2SJ1</name>
    <dbReference type="NCBI Taxonomy" id="3095964"/>
    <lineage>
        <taxon>Viruses</taxon>
        <taxon>Duplodnaviria</taxon>
        <taxon>Heunggongvirae</taxon>
        <taxon>Uroviricota</taxon>
        <taxon>Caudoviricetes</taxon>
    </lineage>
</organism>
<accession>A0AAX4J584</accession>